<dbReference type="Proteomes" id="UP000252792">
    <property type="component" value="Unassembled WGS sequence"/>
</dbReference>
<gene>
    <name evidence="1" type="ORF">DFP80_103141</name>
</gene>
<dbReference type="AlphaFoldDB" id="A0A366JCE7"/>
<comment type="caution">
    <text evidence="1">The sequence shown here is derived from an EMBL/GenBank/DDBJ whole genome shotgun (WGS) entry which is preliminary data.</text>
</comment>
<evidence type="ECO:0000313" key="2">
    <source>
        <dbReference type="Proteomes" id="UP000252792"/>
    </source>
</evidence>
<organism evidence="1 2">
    <name type="scientific">Marinomonas rhizomae</name>
    <dbReference type="NCBI Taxonomy" id="491948"/>
    <lineage>
        <taxon>Bacteria</taxon>
        <taxon>Pseudomonadati</taxon>
        <taxon>Pseudomonadota</taxon>
        <taxon>Gammaproteobacteria</taxon>
        <taxon>Oceanospirillales</taxon>
        <taxon>Oceanospirillaceae</taxon>
        <taxon>Marinomonas</taxon>
    </lineage>
</organism>
<reference evidence="1 2" key="1">
    <citation type="submission" date="2018-06" db="EMBL/GenBank/DDBJ databases">
        <title>Genomic Encyclopedia of Type Strains, Phase III (KMG-III): the genomes of soil and plant-associated and newly described type strains.</title>
        <authorList>
            <person name="Whitman W."/>
        </authorList>
    </citation>
    <scope>NUCLEOTIDE SEQUENCE [LARGE SCALE GENOMIC DNA]</scope>
    <source>
        <strain evidence="1 2">CECT 7377</strain>
    </source>
</reference>
<evidence type="ECO:0000313" key="1">
    <source>
        <dbReference type="EMBL" id="RBP84671.1"/>
    </source>
</evidence>
<name>A0A366JCE7_9GAMM</name>
<proteinExistence type="predicted"/>
<protein>
    <submittedName>
        <fullName evidence="1">Uncharacterized protein</fullName>
    </submittedName>
</protein>
<sequence length="48" mass="5562">MVLLVDSAVRAKLIHTLSHRLSRLFKGETAYYLKKPNLLLQTESKSYQ</sequence>
<dbReference type="EMBL" id="QNSE01000003">
    <property type="protein sequence ID" value="RBP84671.1"/>
    <property type="molecule type" value="Genomic_DNA"/>
</dbReference>
<accession>A0A366JCE7</accession>
<keyword evidence="2" id="KW-1185">Reference proteome</keyword>